<organism evidence="2 3">
    <name type="scientific">Sulfurirhabdus autotrophica</name>
    <dbReference type="NCBI Taxonomy" id="1706046"/>
    <lineage>
        <taxon>Bacteria</taxon>
        <taxon>Pseudomonadati</taxon>
        <taxon>Pseudomonadota</taxon>
        <taxon>Betaproteobacteria</taxon>
        <taxon>Nitrosomonadales</taxon>
        <taxon>Sulfuricellaceae</taxon>
        <taxon>Sulfurirhabdus</taxon>
    </lineage>
</organism>
<keyword evidence="1 2" id="KW-0812">Transmembrane</keyword>
<feature type="transmembrane region" description="Helical" evidence="1">
    <location>
        <begin position="217"/>
        <end position="238"/>
    </location>
</feature>
<dbReference type="AlphaFoldDB" id="A0A4R3YE80"/>
<keyword evidence="1" id="KW-1133">Transmembrane helix</keyword>
<evidence type="ECO:0000256" key="1">
    <source>
        <dbReference type="SAM" id="Phobius"/>
    </source>
</evidence>
<sequence>MSLRIHYIRLIRRWHARVGVFAALFLVLLVFTGLALNHEEALKLDKMEVSTPWLMRWYGIHANFPTQGYLLGHEFLSWYGEKWAWGTRVLHGSGQPVGAIEISGIAYIATASQLYMFQQDGQLLDKVEKLSLPGYPIIAVGKTGESIVLKTADGIFTSGDGLNWDNASVNHTVWVSLASLPDKTLQQQSELLAPGLPAQRILLDLHSGRLFGHYGPWVMDFVAFALLTLGMSGVWIYWRSVKQGRMQNKSH</sequence>
<name>A0A4R3YE80_9PROT</name>
<keyword evidence="1" id="KW-0472">Membrane</keyword>
<accession>A0A4R3YE80</accession>
<proteinExistence type="predicted"/>
<dbReference type="InterPro" id="IPR005625">
    <property type="entry name" value="PepSY-ass_TM"/>
</dbReference>
<keyword evidence="3" id="KW-1185">Reference proteome</keyword>
<evidence type="ECO:0000313" key="2">
    <source>
        <dbReference type="EMBL" id="TCV90360.1"/>
    </source>
</evidence>
<dbReference type="EMBL" id="SMCO01000001">
    <property type="protein sequence ID" value="TCV90360.1"/>
    <property type="molecule type" value="Genomic_DNA"/>
</dbReference>
<dbReference type="Pfam" id="PF03929">
    <property type="entry name" value="PepSY_TM"/>
    <property type="match status" value="1"/>
</dbReference>
<dbReference type="Proteomes" id="UP000295367">
    <property type="component" value="Unassembled WGS sequence"/>
</dbReference>
<evidence type="ECO:0000313" key="3">
    <source>
        <dbReference type="Proteomes" id="UP000295367"/>
    </source>
</evidence>
<comment type="caution">
    <text evidence="2">The sequence shown here is derived from an EMBL/GenBank/DDBJ whole genome shotgun (WGS) entry which is preliminary data.</text>
</comment>
<dbReference type="RefSeq" id="WP_124947692.1">
    <property type="nucleotide sequence ID" value="NZ_BHVT01000073.1"/>
</dbReference>
<protein>
    <submittedName>
        <fullName evidence="2">PepSY-associated transmembrane protein</fullName>
    </submittedName>
</protein>
<reference evidence="2 3" key="1">
    <citation type="submission" date="2019-03" db="EMBL/GenBank/DDBJ databases">
        <title>Genomic Encyclopedia of Type Strains, Phase IV (KMG-IV): sequencing the most valuable type-strain genomes for metagenomic binning, comparative biology and taxonomic classification.</title>
        <authorList>
            <person name="Goeker M."/>
        </authorList>
    </citation>
    <scope>NUCLEOTIDE SEQUENCE [LARGE SCALE GENOMIC DNA]</scope>
    <source>
        <strain evidence="2 3">DSM 100309</strain>
    </source>
</reference>
<gene>
    <name evidence="2" type="ORF">EDC63_101330</name>
</gene>
<dbReference type="OrthoDB" id="9204737at2"/>